<accession>A0A6J7LCS0</accession>
<name>A0A6J7LCS0_9ZZZZ</name>
<evidence type="ECO:0000313" key="2">
    <source>
        <dbReference type="EMBL" id="CAB4966096.1"/>
    </source>
</evidence>
<dbReference type="GO" id="GO:0005737">
    <property type="term" value="C:cytoplasm"/>
    <property type="evidence" value="ECO:0007669"/>
    <property type="project" value="TreeGrafter"/>
</dbReference>
<dbReference type="SUPFAM" id="SSF55729">
    <property type="entry name" value="Acyl-CoA N-acyltransferases (Nat)"/>
    <property type="match status" value="1"/>
</dbReference>
<dbReference type="InterPro" id="IPR000182">
    <property type="entry name" value="GNAT_dom"/>
</dbReference>
<gene>
    <name evidence="2" type="ORF">UFOPK3773_02479</name>
</gene>
<dbReference type="PROSITE" id="PS51186">
    <property type="entry name" value="GNAT"/>
    <property type="match status" value="1"/>
</dbReference>
<dbReference type="AlphaFoldDB" id="A0A6J7LCS0"/>
<dbReference type="InterPro" id="IPR051908">
    <property type="entry name" value="Ribosomal_N-acetyltransferase"/>
</dbReference>
<protein>
    <submittedName>
        <fullName evidence="2">Unannotated protein</fullName>
    </submittedName>
</protein>
<feature type="domain" description="N-acetyltransferase" evidence="1">
    <location>
        <begin position="5"/>
        <end position="162"/>
    </location>
</feature>
<evidence type="ECO:0000259" key="1">
    <source>
        <dbReference type="PROSITE" id="PS51186"/>
    </source>
</evidence>
<dbReference type="Gene3D" id="3.40.630.30">
    <property type="match status" value="1"/>
</dbReference>
<dbReference type="PANTHER" id="PTHR43441">
    <property type="entry name" value="RIBOSOMAL-PROTEIN-SERINE ACETYLTRANSFERASE"/>
    <property type="match status" value="1"/>
</dbReference>
<sequence length="166" mass="17944">MSATPRGRTPEGEEVVLVSAVEGEPLPNSSSEYDEWGDDRLPLAETAGVIHRLVIECDGTPVGSVNWHRTHYGPNLGSCAWNIGIGLVESAQGRGIGSVAQRLLALHLLDEGPHDRIEASTDVANVAEQRALEKAGFTREGVLRSAQRRADGRHDLYSYSFVRGDS</sequence>
<reference evidence="2" key="1">
    <citation type="submission" date="2020-05" db="EMBL/GenBank/DDBJ databases">
        <authorList>
            <person name="Chiriac C."/>
            <person name="Salcher M."/>
            <person name="Ghai R."/>
            <person name="Kavagutti S V."/>
        </authorList>
    </citation>
    <scope>NUCLEOTIDE SEQUENCE</scope>
</reference>
<dbReference type="GO" id="GO:0008999">
    <property type="term" value="F:protein-N-terminal-alanine acetyltransferase activity"/>
    <property type="evidence" value="ECO:0007669"/>
    <property type="project" value="TreeGrafter"/>
</dbReference>
<dbReference type="EMBL" id="CAFBNF010000434">
    <property type="protein sequence ID" value="CAB4966096.1"/>
    <property type="molecule type" value="Genomic_DNA"/>
</dbReference>
<dbReference type="InterPro" id="IPR016181">
    <property type="entry name" value="Acyl_CoA_acyltransferase"/>
</dbReference>
<organism evidence="2">
    <name type="scientific">freshwater metagenome</name>
    <dbReference type="NCBI Taxonomy" id="449393"/>
    <lineage>
        <taxon>unclassified sequences</taxon>
        <taxon>metagenomes</taxon>
        <taxon>ecological metagenomes</taxon>
    </lineage>
</organism>
<dbReference type="Pfam" id="PF13302">
    <property type="entry name" value="Acetyltransf_3"/>
    <property type="match status" value="1"/>
</dbReference>
<proteinExistence type="predicted"/>
<dbReference type="PANTHER" id="PTHR43441:SF6">
    <property type="entry name" value="N-ACETYLTRANSFERASE DOMAIN-CONTAINING PROTEIN"/>
    <property type="match status" value="1"/>
</dbReference>
<dbReference type="GO" id="GO:1990189">
    <property type="term" value="F:protein N-terminal-serine acetyltransferase activity"/>
    <property type="evidence" value="ECO:0007669"/>
    <property type="project" value="TreeGrafter"/>
</dbReference>